<evidence type="ECO:0000256" key="7">
    <source>
        <dbReference type="SAM" id="Phobius"/>
    </source>
</evidence>
<feature type="transmembrane region" description="Helical" evidence="7">
    <location>
        <begin position="37"/>
        <end position="54"/>
    </location>
</feature>
<accession>A0A1U9Z333</accession>
<feature type="domain" description="Glycine transporter" evidence="8">
    <location>
        <begin position="99"/>
        <end position="168"/>
    </location>
</feature>
<feature type="transmembrane region" description="Helical" evidence="7">
    <location>
        <begin position="12"/>
        <end position="30"/>
    </location>
</feature>
<dbReference type="EMBL" id="CP020330">
    <property type="protein sequence ID" value="AQZ52101.1"/>
    <property type="molecule type" value="Genomic_DNA"/>
</dbReference>
<dbReference type="RefSeq" id="WP_018063090.1">
    <property type="nucleotide sequence ID" value="NZ_AQWH01000002.1"/>
</dbReference>
<reference evidence="9 10" key="1">
    <citation type="submission" date="2017-03" db="EMBL/GenBank/DDBJ databases">
        <title>Foreign affairs: Plasmid Transfer between Roseobacters and Rhizobia.</title>
        <authorList>
            <person name="Bartling P."/>
            <person name="Bunk B."/>
            <person name="Overmann J."/>
            <person name="Brinkmann H."/>
            <person name="Petersen J."/>
        </authorList>
    </citation>
    <scope>NUCLEOTIDE SEQUENCE [LARGE SCALE GENOMIC DNA]</scope>
    <source>
        <strain evidence="9 10">MACL11</strain>
    </source>
</reference>
<evidence type="ECO:0000256" key="6">
    <source>
        <dbReference type="ARBA" id="ARBA00023136"/>
    </source>
</evidence>
<feature type="transmembrane region" description="Helical" evidence="7">
    <location>
        <begin position="180"/>
        <end position="199"/>
    </location>
</feature>
<evidence type="ECO:0000256" key="1">
    <source>
        <dbReference type="ARBA" id="ARBA00004651"/>
    </source>
</evidence>
<feature type="transmembrane region" description="Helical" evidence="7">
    <location>
        <begin position="96"/>
        <end position="117"/>
    </location>
</feature>
<keyword evidence="3" id="KW-1003">Cell membrane</keyword>
<dbReference type="KEGG" id="mmed:Mame_02777"/>
<dbReference type="Proteomes" id="UP000191135">
    <property type="component" value="Chromosome"/>
</dbReference>
<keyword evidence="10" id="KW-1185">Reference proteome</keyword>
<evidence type="ECO:0000256" key="5">
    <source>
        <dbReference type="ARBA" id="ARBA00022989"/>
    </source>
</evidence>
<comment type="subcellular location">
    <subcellularLocation>
        <location evidence="1">Cell membrane</location>
        <topology evidence="1">Multi-pass membrane protein</topology>
    </subcellularLocation>
</comment>
<organism evidence="9 10">
    <name type="scientific">Martelella mediterranea DSM 17316</name>
    <dbReference type="NCBI Taxonomy" id="1122214"/>
    <lineage>
        <taxon>Bacteria</taxon>
        <taxon>Pseudomonadati</taxon>
        <taxon>Pseudomonadota</taxon>
        <taxon>Alphaproteobacteria</taxon>
        <taxon>Hyphomicrobiales</taxon>
        <taxon>Aurantimonadaceae</taxon>
        <taxon>Martelella</taxon>
    </lineage>
</organism>
<dbReference type="OrthoDB" id="9791874at2"/>
<proteinExistence type="inferred from homology"/>
<dbReference type="AlphaFoldDB" id="A0A1U9Z333"/>
<evidence type="ECO:0000256" key="3">
    <source>
        <dbReference type="ARBA" id="ARBA00022475"/>
    </source>
</evidence>
<keyword evidence="4 7" id="KW-0812">Transmembrane</keyword>
<dbReference type="PANTHER" id="PTHR30506">
    <property type="entry name" value="INNER MEMBRANE PROTEIN"/>
    <property type="match status" value="1"/>
</dbReference>
<protein>
    <submittedName>
        <fullName evidence="9">Putative membrane protein</fullName>
    </submittedName>
</protein>
<comment type="similarity">
    <text evidence="2">Belongs to the UPF0126 family.</text>
</comment>
<feature type="domain" description="Glycine transporter" evidence="8">
    <location>
        <begin position="13"/>
        <end position="87"/>
    </location>
</feature>
<feature type="transmembrane region" description="Helical" evidence="7">
    <location>
        <begin position="66"/>
        <end position="87"/>
    </location>
</feature>
<feature type="transmembrane region" description="Helical" evidence="7">
    <location>
        <begin position="123"/>
        <end position="144"/>
    </location>
</feature>
<dbReference type="PANTHER" id="PTHR30506:SF3">
    <property type="entry name" value="UPF0126 INNER MEMBRANE PROTEIN YADS-RELATED"/>
    <property type="match status" value="1"/>
</dbReference>
<name>A0A1U9Z333_9HYPH</name>
<dbReference type="InterPro" id="IPR005115">
    <property type="entry name" value="Gly_transporter"/>
</dbReference>
<evidence type="ECO:0000313" key="10">
    <source>
        <dbReference type="Proteomes" id="UP000191135"/>
    </source>
</evidence>
<sequence length="213" mass="22778">MITDPTTLHILHIFYLVALAAEAMTAALAAGRRSMDWVGVILLACVTGLGGGSVRDLLLDHHPLSWVGSPSLLLVTSGAAILTIMIARHMHRLQRLFLFLDAVGLVVFSVIGSNIAIGLDQPILVVIAAGMISGCVGGVLRDILCNDVPLLLRAELYATVSIITSAIFAGGGRLGFDHNLVLLLAVATGLCLRMLALRYNWSMPKFIYKHDLD</sequence>
<evidence type="ECO:0000256" key="2">
    <source>
        <dbReference type="ARBA" id="ARBA00008193"/>
    </source>
</evidence>
<gene>
    <name evidence="9" type="ORF">Mame_02777</name>
</gene>
<dbReference type="Pfam" id="PF03458">
    <property type="entry name" value="Gly_transporter"/>
    <property type="match status" value="2"/>
</dbReference>
<keyword evidence="6 7" id="KW-0472">Membrane</keyword>
<evidence type="ECO:0000259" key="8">
    <source>
        <dbReference type="Pfam" id="PF03458"/>
    </source>
</evidence>
<keyword evidence="5 7" id="KW-1133">Transmembrane helix</keyword>
<evidence type="ECO:0000313" key="9">
    <source>
        <dbReference type="EMBL" id="AQZ52101.1"/>
    </source>
</evidence>
<dbReference type="GO" id="GO:0005886">
    <property type="term" value="C:plasma membrane"/>
    <property type="evidence" value="ECO:0007669"/>
    <property type="project" value="UniProtKB-SubCell"/>
</dbReference>
<feature type="transmembrane region" description="Helical" evidence="7">
    <location>
        <begin position="156"/>
        <end position="174"/>
    </location>
</feature>
<evidence type="ECO:0000256" key="4">
    <source>
        <dbReference type="ARBA" id="ARBA00022692"/>
    </source>
</evidence>
<dbReference type="eggNOG" id="COG2860">
    <property type="taxonomic scope" value="Bacteria"/>
</dbReference>